<dbReference type="InterPro" id="IPR000014">
    <property type="entry name" value="PAS"/>
</dbReference>
<dbReference type="PANTHER" id="PTHR45228:SF1">
    <property type="entry name" value="CYCLIC DI-GMP PHOSPHODIESTERASE TM_0186"/>
    <property type="match status" value="1"/>
</dbReference>
<comment type="function">
    <text evidence="2">May play the central regulatory role in sporulation. It may be an element of the effector pathway responsible for the activation of sporulation genes in response to nutritional stress. Spo0A may act in concert with spo0H (a sigma factor) to control the expression of some genes that are critical to the sporulation process.</text>
</comment>
<dbReference type="SMART" id="SM00448">
    <property type="entry name" value="REC"/>
    <property type="match status" value="1"/>
</dbReference>
<name>A0A413FBB2_9FIRM</name>
<dbReference type="OrthoDB" id="9804955at2"/>
<dbReference type="SMART" id="SM00091">
    <property type="entry name" value="PAS"/>
    <property type="match status" value="3"/>
</dbReference>
<feature type="domain" description="PAC" evidence="6">
    <location>
        <begin position="770"/>
        <end position="822"/>
    </location>
</feature>
<dbReference type="InterPro" id="IPR001610">
    <property type="entry name" value="PAC"/>
</dbReference>
<dbReference type="InterPro" id="IPR029787">
    <property type="entry name" value="Nucleotide_cyclase"/>
</dbReference>
<feature type="modified residue" description="4-aspartylphosphate" evidence="3">
    <location>
        <position position="106"/>
    </location>
</feature>
<dbReference type="InterPro" id="IPR011006">
    <property type="entry name" value="CheY-like_superfamily"/>
</dbReference>
<dbReference type="InterPro" id="IPR003607">
    <property type="entry name" value="HD/PDEase_dom"/>
</dbReference>
<keyword evidence="3" id="KW-0597">Phosphoprotein</keyword>
<feature type="domain" description="GGDEF" evidence="7">
    <location>
        <begin position="853"/>
        <end position="985"/>
    </location>
</feature>
<proteinExistence type="predicted"/>
<dbReference type="Gene3D" id="3.30.450.20">
    <property type="entry name" value="PAS domain"/>
    <property type="match status" value="2"/>
</dbReference>
<dbReference type="PROSITE" id="PS51832">
    <property type="entry name" value="HD_GYP"/>
    <property type="match status" value="1"/>
</dbReference>
<organism evidence="9 10">
    <name type="scientific">Enterocloster asparagiformis</name>
    <dbReference type="NCBI Taxonomy" id="333367"/>
    <lineage>
        <taxon>Bacteria</taxon>
        <taxon>Bacillati</taxon>
        <taxon>Bacillota</taxon>
        <taxon>Clostridia</taxon>
        <taxon>Lachnospirales</taxon>
        <taxon>Lachnospiraceae</taxon>
        <taxon>Enterocloster</taxon>
    </lineage>
</organism>
<dbReference type="PROSITE" id="PS50110">
    <property type="entry name" value="RESPONSE_REGULATORY"/>
    <property type="match status" value="1"/>
</dbReference>
<dbReference type="Pfam" id="PF00072">
    <property type="entry name" value="Response_reg"/>
    <property type="match status" value="1"/>
</dbReference>
<evidence type="ECO:0000256" key="1">
    <source>
        <dbReference type="ARBA" id="ARBA00018672"/>
    </source>
</evidence>
<dbReference type="PROSITE" id="PS50112">
    <property type="entry name" value="PAS"/>
    <property type="match status" value="1"/>
</dbReference>
<dbReference type="EMBL" id="QSBM01000016">
    <property type="protein sequence ID" value="RGX26248.1"/>
    <property type="molecule type" value="Genomic_DNA"/>
</dbReference>
<dbReference type="InterPro" id="IPR000160">
    <property type="entry name" value="GGDEF_dom"/>
</dbReference>
<dbReference type="SUPFAM" id="SSF109604">
    <property type="entry name" value="HD-domain/PDEase-like"/>
    <property type="match status" value="1"/>
</dbReference>
<dbReference type="SUPFAM" id="SSF52172">
    <property type="entry name" value="CheY-like"/>
    <property type="match status" value="1"/>
</dbReference>
<dbReference type="SUPFAM" id="SSF55073">
    <property type="entry name" value="Nucleotide cyclase"/>
    <property type="match status" value="1"/>
</dbReference>
<reference evidence="9 10" key="1">
    <citation type="submission" date="2018-08" db="EMBL/GenBank/DDBJ databases">
        <title>A genome reference for cultivated species of the human gut microbiota.</title>
        <authorList>
            <person name="Zou Y."/>
            <person name="Xue W."/>
            <person name="Luo G."/>
        </authorList>
    </citation>
    <scope>NUCLEOTIDE SEQUENCE [LARGE SCALE GENOMIC DNA]</scope>
    <source>
        <strain evidence="9 10">AF04-15</strain>
    </source>
</reference>
<sequence>MSERYELKSIITGNGESGISGARFYCPGLAGRIYMWKAGGRRIVPGRGDQMNRRDTILVADDVEINRAVLRSIFEEDYNVLEAENGEQALFLMRQYRDSIAIVLLDLIMPVRDGYEVMEERQADPSLRGLPVAVITADDSVESEIRVFDLGASDIIGKPFEPHLVRRRIRNIVSLSQRHLDQDDCIREQARKLRESNAAVIDALSSIIEYRSAETGQHIKRIQLFTRVLLEDVAANCPDLGLDESRIAMIVSASSLHDIGKIAIPDAILNKPGRLTAEEFEVMKTHAVKGCEILSRLDRMGDRDYLKYASDICLYHHERWDGKGYPKGLKKDRIPMCAQVVGIADCYDALTTDRVYRGAIPPEHAFNMILNGECGAFSPRLLESFKNVRDSFRELTLRYADQELPQSELVEAEPLEDRREDGRDAGQLFQAKYLTLLGGIDATVMEVDFQTGLYHLEYLSDPVFDTLRSGQRFEDSVRLFAEQSVLPEDRPALLTFMTESMGGFLEQEQMGREIYFRVWERGAQGFRRCGCSMLRVDAGSLYCKKVLLVWKIEGEAQKGRDQAGPEAGAGAWNDLLGGTFLCLCDPHMTIRKLNDGFCRLLGYGEAEIREQFHSRYRNLIYPGDREEVLRQIREQLRVGNVVEMEYRAQGKDGSTVWLLDRGHLTVDDEGNSALFHMLVDVTRSKRAQEELRRMQERYQLILEQTEDIIVEWDIRKERLTVSDNWEKKFGYQPVQDGLMKQISMGSHIHPDDLAECAALQRDMAGGKPYGEKELRVADKDGRYRWCRVRAAAQMDEMGHPLRVVAVIADIGEEKRRSEFLQNRAERDGLTGFYNQTAGKLRARQLLEKQGCGRAAALYMIDMDNFREVNERYGHSFGNVVLQEISNRLRRLFSGGEVLIRVGGDEFLILAPGVEEAAARAQGREIQQALQDIIGRDVVRFRFSCSIGISLCPGDGEDFETLYRKGCRALLAAKERDTDKYVLYRDEPKIVDEENEPAAGNTHIDTEDDGYDGLAREVFDALYGTGEAVKSLSRALELAGRRLGLSRVGVIQADGDGERCSLFSEWCKEGSVPLREVMQDVLVTRLGGWEQFGADGVFCCADAAEIGGEAGTAGAVRGPGAVGEPGALGTAETAALELERTDARAVFRFAVRDSGGDRGWISFEDCLARREWTEEQRAQLAFAAGIISLFLLKMWA</sequence>
<feature type="domain" description="Response regulatory" evidence="4">
    <location>
        <begin position="56"/>
        <end position="173"/>
    </location>
</feature>
<dbReference type="SUPFAM" id="SSF55785">
    <property type="entry name" value="PYP-like sensor domain (PAS domain)"/>
    <property type="match status" value="2"/>
</dbReference>
<evidence type="ECO:0000313" key="9">
    <source>
        <dbReference type="EMBL" id="RGX26248.1"/>
    </source>
</evidence>
<dbReference type="Pfam" id="PF13487">
    <property type="entry name" value="HD_5"/>
    <property type="match status" value="1"/>
</dbReference>
<dbReference type="InterPro" id="IPR052020">
    <property type="entry name" value="Cyclic_di-GMP/3'3'-cGAMP_PDE"/>
</dbReference>
<evidence type="ECO:0000259" key="8">
    <source>
        <dbReference type="PROSITE" id="PS51832"/>
    </source>
</evidence>
<dbReference type="PROSITE" id="PS50113">
    <property type="entry name" value="PAC"/>
    <property type="match status" value="2"/>
</dbReference>
<dbReference type="InterPro" id="IPR000700">
    <property type="entry name" value="PAS-assoc_C"/>
</dbReference>
<feature type="domain" description="PAC" evidence="6">
    <location>
        <begin position="642"/>
        <end position="693"/>
    </location>
</feature>
<dbReference type="CDD" id="cd00077">
    <property type="entry name" value="HDc"/>
    <property type="match status" value="1"/>
</dbReference>
<feature type="domain" description="HD-GYP" evidence="8">
    <location>
        <begin position="193"/>
        <end position="401"/>
    </location>
</feature>
<gene>
    <name evidence="9" type="ORF">DWV29_19215</name>
</gene>
<dbReference type="Gene3D" id="3.30.70.270">
    <property type="match status" value="1"/>
</dbReference>
<dbReference type="InterPro" id="IPR037522">
    <property type="entry name" value="HD_GYP_dom"/>
</dbReference>
<comment type="caution">
    <text evidence="9">The sequence shown here is derived from an EMBL/GenBank/DDBJ whole genome shotgun (WGS) entry which is preliminary data.</text>
</comment>
<evidence type="ECO:0000259" key="4">
    <source>
        <dbReference type="PROSITE" id="PS50110"/>
    </source>
</evidence>
<dbReference type="GO" id="GO:0000160">
    <property type="term" value="P:phosphorelay signal transduction system"/>
    <property type="evidence" value="ECO:0007669"/>
    <property type="project" value="InterPro"/>
</dbReference>
<protein>
    <recommendedName>
        <fullName evidence="1">Stage 0 sporulation protein A homolog</fullName>
    </recommendedName>
</protein>
<dbReference type="NCBIfam" id="TIGR00254">
    <property type="entry name" value="GGDEF"/>
    <property type="match status" value="1"/>
</dbReference>
<dbReference type="Proteomes" id="UP000283880">
    <property type="component" value="Unassembled WGS sequence"/>
</dbReference>
<evidence type="ECO:0000256" key="3">
    <source>
        <dbReference type="PROSITE-ProRule" id="PRU00169"/>
    </source>
</evidence>
<dbReference type="PANTHER" id="PTHR45228">
    <property type="entry name" value="CYCLIC DI-GMP PHOSPHODIESTERASE TM_0186-RELATED"/>
    <property type="match status" value="1"/>
</dbReference>
<dbReference type="InterPro" id="IPR001789">
    <property type="entry name" value="Sig_transdc_resp-reg_receiver"/>
</dbReference>
<evidence type="ECO:0000259" key="6">
    <source>
        <dbReference type="PROSITE" id="PS50113"/>
    </source>
</evidence>
<feature type="domain" description="PAS" evidence="5">
    <location>
        <begin position="585"/>
        <end position="639"/>
    </location>
</feature>
<dbReference type="CDD" id="cd01949">
    <property type="entry name" value="GGDEF"/>
    <property type="match status" value="1"/>
</dbReference>
<evidence type="ECO:0000256" key="2">
    <source>
        <dbReference type="ARBA" id="ARBA00024867"/>
    </source>
</evidence>
<evidence type="ECO:0000259" key="5">
    <source>
        <dbReference type="PROSITE" id="PS50112"/>
    </source>
</evidence>
<dbReference type="PROSITE" id="PS50887">
    <property type="entry name" value="GGDEF"/>
    <property type="match status" value="1"/>
</dbReference>
<dbReference type="InterPro" id="IPR035965">
    <property type="entry name" value="PAS-like_dom_sf"/>
</dbReference>
<dbReference type="SMART" id="SM00086">
    <property type="entry name" value="PAC"/>
    <property type="match status" value="2"/>
</dbReference>
<dbReference type="CDD" id="cd00130">
    <property type="entry name" value="PAS"/>
    <property type="match status" value="2"/>
</dbReference>
<dbReference type="Gene3D" id="3.40.50.2300">
    <property type="match status" value="1"/>
</dbReference>
<dbReference type="Pfam" id="PF08447">
    <property type="entry name" value="PAS_3"/>
    <property type="match status" value="2"/>
</dbReference>
<dbReference type="InterPro" id="IPR013655">
    <property type="entry name" value="PAS_fold_3"/>
</dbReference>
<dbReference type="SMART" id="SM00267">
    <property type="entry name" value="GGDEF"/>
    <property type="match status" value="1"/>
</dbReference>
<accession>A0A413FBB2</accession>
<dbReference type="NCBIfam" id="TIGR00229">
    <property type="entry name" value="sensory_box"/>
    <property type="match status" value="2"/>
</dbReference>
<evidence type="ECO:0000259" key="7">
    <source>
        <dbReference type="PROSITE" id="PS50887"/>
    </source>
</evidence>
<dbReference type="AlphaFoldDB" id="A0A413FBB2"/>
<dbReference type="InterPro" id="IPR043128">
    <property type="entry name" value="Rev_trsase/Diguanyl_cyclase"/>
</dbReference>
<dbReference type="Pfam" id="PF00990">
    <property type="entry name" value="GGDEF"/>
    <property type="match status" value="1"/>
</dbReference>
<dbReference type="Gene3D" id="1.10.3210.10">
    <property type="entry name" value="Hypothetical protein af1432"/>
    <property type="match status" value="1"/>
</dbReference>
<evidence type="ECO:0000313" key="10">
    <source>
        <dbReference type="Proteomes" id="UP000283880"/>
    </source>
</evidence>